<dbReference type="PRINTS" id="PR00035">
    <property type="entry name" value="HTHGNTR"/>
</dbReference>
<evidence type="ECO:0000256" key="1">
    <source>
        <dbReference type="ARBA" id="ARBA00023015"/>
    </source>
</evidence>
<dbReference type="InterPro" id="IPR008920">
    <property type="entry name" value="TF_FadR/GntR_C"/>
</dbReference>
<dbReference type="Gene3D" id="1.20.120.530">
    <property type="entry name" value="GntR ligand-binding domain-like"/>
    <property type="match status" value="1"/>
</dbReference>
<dbReference type="RefSeq" id="WP_332520748.1">
    <property type="nucleotide sequence ID" value="NZ_JANRHA010000019.1"/>
</dbReference>
<keyword evidence="3" id="KW-0804">Transcription</keyword>
<dbReference type="SUPFAM" id="SSF48008">
    <property type="entry name" value="GntR ligand-binding domain-like"/>
    <property type="match status" value="1"/>
</dbReference>
<dbReference type="PROSITE" id="PS50949">
    <property type="entry name" value="HTH_GNTR"/>
    <property type="match status" value="1"/>
</dbReference>
<dbReference type="Gene3D" id="1.10.10.10">
    <property type="entry name" value="Winged helix-like DNA-binding domain superfamily/Winged helix DNA-binding domain"/>
    <property type="match status" value="1"/>
</dbReference>
<dbReference type="SMART" id="SM00345">
    <property type="entry name" value="HTH_GNTR"/>
    <property type="match status" value="1"/>
</dbReference>
<dbReference type="InterPro" id="IPR011711">
    <property type="entry name" value="GntR_C"/>
</dbReference>
<dbReference type="GO" id="GO:0003700">
    <property type="term" value="F:DNA-binding transcription factor activity"/>
    <property type="evidence" value="ECO:0007669"/>
    <property type="project" value="InterPro"/>
</dbReference>
<dbReference type="InterPro" id="IPR036390">
    <property type="entry name" value="WH_DNA-bd_sf"/>
</dbReference>
<keyword evidence="2" id="KW-0238">DNA-binding</keyword>
<evidence type="ECO:0000256" key="2">
    <source>
        <dbReference type="ARBA" id="ARBA00023125"/>
    </source>
</evidence>
<dbReference type="Pfam" id="PF07729">
    <property type="entry name" value="FCD"/>
    <property type="match status" value="1"/>
</dbReference>
<comment type="caution">
    <text evidence="5">The sequence shown here is derived from an EMBL/GenBank/DDBJ whole genome shotgun (WGS) entry which is preliminary data.</text>
</comment>
<feature type="domain" description="HTH gntR-type" evidence="4">
    <location>
        <begin position="1"/>
        <end position="69"/>
    </location>
</feature>
<evidence type="ECO:0000259" key="4">
    <source>
        <dbReference type="PROSITE" id="PS50949"/>
    </source>
</evidence>
<dbReference type="InterPro" id="IPR000524">
    <property type="entry name" value="Tscrpt_reg_HTH_GntR"/>
</dbReference>
<organism evidence="5 6">
    <name type="scientific">Speluncibacter jeojiensis</name>
    <dbReference type="NCBI Taxonomy" id="2710754"/>
    <lineage>
        <taxon>Bacteria</taxon>
        <taxon>Bacillati</taxon>
        <taxon>Actinomycetota</taxon>
        <taxon>Actinomycetes</taxon>
        <taxon>Mycobacteriales</taxon>
        <taxon>Speluncibacteraceae</taxon>
        <taxon>Speluncibacter</taxon>
    </lineage>
</organism>
<evidence type="ECO:0000313" key="5">
    <source>
        <dbReference type="EMBL" id="MDG3016928.1"/>
    </source>
</evidence>
<dbReference type="SMART" id="SM00895">
    <property type="entry name" value="FCD"/>
    <property type="match status" value="1"/>
</dbReference>
<dbReference type="EMBL" id="JANRHA010000019">
    <property type="protein sequence ID" value="MDG3016928.1"/>
    <property type="molecule type" value="Genomic_DNA"/>
</dbReference>
<dbReference type="AlphaFoldDB" id="A0A9X4RFP9"/>
<keyword evidence="1" id="KW-0805">Transcription regulation</keyword>
<gene>
    <name evidence="5" type="ORF">NVS88_20450</name>
</gene>
<proteinExistence type="predicted"/>
<dbReference type="Proteomes" id="UP001152755">
    <property type="component" value="Unassembled WGS sequence"/>
</dbReference>
<dbReference type="SUPFAM" id="SSF46785">
    <property type="entry name" value="Winged helix' DNA-binding domain"/>
    <property type="match status" value="1"/>
</dbReference>
<dbReference type="GO" id="GO:0003677">
    <property type="term" value="F:DNA binding"/>
    <property type="evidence" value="ECO:0007669"/>
    <property type="project" value="UniProtKB-KW"/>
</dbReference>
<dbReference type="Pfam" id="PF00392">
    <property type="entry name" value="GntR"/>
    <property type="match status" value="1"/>
</dbReference>
<protein>
    <submittedName>
        <fullName evidence="5">FCD domain-containing protein</fullName>
    </submittedName>
</protein>
<evidence type="ECO:0000256" key="3">
    <source>
        <dbReference type="ARBA" id="ARBA00023163"/>
    </source>
</evidence>
<dbReference type="PANTHER" id="PTHR43537:SF47">
    <property type="entry name" value="REGULATORY PROTEIN GNTR HTH"/>
    <property type="match status" value="1"/>
</dbReference>
<dbReference type="InterPro" id="IPR036388">
    <property type="entry name" value="WH-like_DNA-bd_sf"/>
</dbReference>
<keyword evidence="6" id="KW-1185">Reference proteome</keyword>
<dbReference type="CDD" id="cd07377">
    <property type="entry name" value="WHTH_GntR"/>
    <property type="match status" value="1"/>
</dbReference>
<reference evidence="5" key="1">
    <citation type="submission" date="2022-08" db="EMBL/GenBank/DDBJ databases">
        <title>Genome analysis of Corynebacteriales strain.</title>
        <authorList>
            <person name="Lee S.D."/>
        </authorList>
    </citation>
    <scope>NUCLEOTIDE SEQUENCE</scope>
    <source>
        <strain evidence="5">D3-21</strain>
    </source>
</reference>
<evidence type="ECO:0000313" key="6">
    <source>
        <dbReference type="Proteomes" id="UP001152755"/>
    </source>
</evidence>
<accession>A0A9X4RFP9</accession>
<dbReference type="PANTHER" id="PTHR43537">
    <property type="entry name" value="TRANSCRIPTIONAL REGULATOR, GNTR FAMILY"/>
    <property type="match status" value="1"/>
</dbReference>
<sequence>MPLSERAAQELMGEIESGRWEVGDQLPGELALAAELNVGRSTIREAIRQLAARRVLTTRQGVGVFLAATRASEGWDRLAEIAAITEVVQVRVAIESRAAALAAVRHEEADADLIRRALTARNALLGAPSAELAAADIEFHGVLVAASRNSLLDALFTGVRRRLVEAMTELLDLMPATEQDADEHQAVVDAILARDADRAEALTRAHLLGLATSLQSGAGQRS</sequence>
<name>A0A9X4RFP9_9ACTN</name>